<reference evidence="1 2" key="1">
    <citation type="journal article" date="2011" name="Stand. Genomic Sci.">
        <title>High quality draft genome sequence of Segniliparus rugosus CDC 945(T)= (ATCC BAA-974(T)).</title>
        <authorList>
            <person name="Earl A.M."/>
            <person name="Desjardins C.A."/>
            <person name="Fitzgerald M.G."/>
            <person name="Arachchi H.M."/>
            <person name="Zeng Q."/>
            <person name="Mehta T."/>
            <person name="Griggs A."/>
            <person name="Birren B.W."/>
            <person name="Toney N.C."/>
            <person name="Carr J."/>
            <person name="Posey J."/>
            <person name="Butler W.R."/>
        </authorList>
    </citation>
    <scope>NUCLEOTIDE SEQUENCE [LARGE SCALE GENOMIC DNA]</scope>
    <source>
        <strain evidence="2">ATCC BAA-974 / DSM 45345 / CCUG 50838 / CIP 108380 / JCM 13579 / CDC 945</strain>
    </source>
</reference>
<comment type="caution">
    <text evidence="1">The sequence shown here is derived from an EMBL/GenBank/DDBJ whole genome shotgun (WGS) entry which is preliminary data.</text>
</comment>
<organism evidence="1 2">
    <name type="scientific">Segniliparus rugosus (strain ATCC BAA-974 / DSM 45345 / CCUG 50838 / CIP 108380 / JCM 13579 / CDC 945)</name>
    <dbReference type="NCBI Taxonomy" id="679197"/>
    <lineage>
        <taxon>Bacteria</taxon>
        <taxon>Bacillati</taxon>
        <taxon>Actinomycetota</taxon>
        <taxon>Actinomycetes</taxon>
        <taxon>Mycobacteriales</taxon>
        <taxon>Segniliparaceae</taxon>
        <taxon>Segniliparus</taxon>
    </lineage>
</organism>
<protein>
    <submittedName>
        <fullName evidence="1">Uncharacterized protein</fullName>
    </submittedName>
</protein>
<dbReference type="STRING" id="679197.HMPREF9336_00800"/>
<dbReference type="EMBL" id="ACZI02000003">
    <property type="protein sequence ID" value="EFV14350.1"/>
    <property type="molecule type" value="Genomic_DNA"/>
</dbReference>
<evidence type="ECO:0000313" key="1">
    <source>
        <dbReference type="EMBL" id="EFV14350.1"/>
    </source>
</evidence>
<dbReference type="Proteomes" id="UP000004816">
    <property type="component" value="Unassembled WGS sequence"/>
</dbReference>
<dbReference type="HOGENOM" id="CLU_2358118_0_0_11"/>
<dbReference type="AlphaFoldDB" id="E5XMT0"/>
<accession>E5XMT0</accession>
<sequence>MQAAWQDGALVAAQTKRNLDHAMTTPAEQRGWFHFTGYLAYHRALIGLKALDHWGQSQAGDDHRFVHDIAYLTVKARENDGDPGLFPVFRTPILPG</sequence>
<keyword evidence="2" id="KW-1185">Reference proteome</keyword>
<proteinExistence type="predicted"/>
<name>E5XMT0_SEGRC</name>
<evidence type="ECO:0000313" key="2">
    <source>
        <dbReference type="Proteomes" id="UP000004816"/>
    </source>
</evidence>
<gene>
    <name evidence="1" type="ORF">HMPREF9336_00800</name>
</gene>